<proteinExistence type="predicted"/>
<gene>
    <name evidence="3" type="ORF">WKI299_LOCUS30323</name>
    <name evidence="2" type="ORF">XDN619_LOCUS20111</name>
</gene>
<evidence type="ECO:0000259" key="1">
    <source>
        <dbReference type="Pfam" id="PF00078"/>
    </source>
</evidence>
<dbReference type="Pfam" id="PF00078">
    <property type="entry name" value="RVT_1"/>
    <property type="match status" value="1"/>
</dbReference>
<evidence type="ECO:0000313" key="3">
    <source>
        <dbReference type="EMBL" id="CAF2151205.1"/>
    </source>
</evidence>
<protein>
    <recommendedName>
        <fullName evidence="1">Reverse transcriptase domain-containing protein</fullName>
    </recommendedName>
</protein>
<comment type="caution">
    <text evidence="3">The sequence shown here is derived from an EMBL/GenBank/DDBJ whole genome shotgun (WGS) entry which is preliminary data.</text>
</comment>
<dbReference type="Proteomes" id="UP000663856">
    <property type="component" value="Unassembled WGS sequence"/>
</dbReference>
<feature type="domain" description="Reverse transcriptase" evidence="1">
    <location>
        <begin position="5"/>
        <end position="145"/>
    </location>
</feature>
<reference evidence="3" key="1">
    <citation type="submission" date="2021-02" db="EMBL/GenBank/DDBJ databases">
        <authorList>
            <person name="Nowell W R."/>
        </authorList>
    </citation>
    <scope>NUCLEOTIDE SEQUENCE</scope>
</reference>
<accession>A0A816XRS8</accession>
<sequence length="182" mass="20869">MSASDRMWHPALISALLKLDFPLPLLRWIALWLKDRTMSIHVEETISPTININVGTPQGSVLAATLFRLHVHFLPNLFMNLTPHLFADNLAIIMFESLENKFSINIGLLEKQAKIAMSSLEIFANNNLLPVNVNKTKVLLVHNVVSRVARWKTKRSEFFIKIRKRSEIALGKSEVYQKDHFL</sequence>
<dbReference type="InterPro" id="IPR000477">
    <property type="entry name" value="RT_dom"/>
</dbReference>
<organism evidence="3 4">
    <name type="scientific">Rotaria magnacalcarata</name>
    <dbReference type="NCBI Taxonomy" id="392030"/>
    <lineage>
        <taxon>Eukaryota</taxon>
        <taxon>Metazoa</taxon>
        <taxon>Spiralia</taxon>
        <taxon>Gnathifera</taxon>
        <taxon>Rotifera</taxon>
        <taxon>Eurotatoria</taxon>
        <taxon>Bdelloidea</taxon>
        <taxon>Philodinida</taxon>
        <taxon>Philodinidae</taxon>
        <taxon>Rotaria</taxon>
    </lineage>
</organism>
<evidence type="ECO:0000313" key="4">
    <source>
        <dbReference type="Proteomes" id="UP000663856"/>
    </source>
</evidence>
<dbReference type="Proteomes" id="UP000663887">
    <property type="component" value="Unassembled WGS sequence"/>
</dbReference>
<name>A0A816XRS8_9BILA</name>
<dbReference type="AlphaFoldDB" id="A0A816XRS8"/>
<evidence type="ECO:0000313" key="2">
    <source>
        <dbReference type="EMBL" id="CAF2107676.1"/>
    </source>
</evidence>
<dbReference type="EMBL" id="CAJNRF010013711">
    <property type="protein sequence ID" value="CAF2151205.1"/>
    <property type="molecule type" value="Genomic_DNA"/>
</dbReference>
<dbReference type="EMBL" id="CAJNRG010008838">
    <property type="protein sequence ID" value="CAF2107676.1"/>
    <property type="molecule type" value="Genomic_DNA"/>
</dbReference>